<accession>X1NFP2</accession>
<dbReference type="Gene3D" id="3.30.420.100">
    <property type="match status" value="1"/>
</dbReference>
<proteinExistence type="inferred from homology"/>
<dbReference type="HAMAP" id="MF_01333_B">
    <property type="entry name" value="Ribosomal_uL5_B"/>
    <property type="match status" value="1"/>
</dbReference>
<dbReference type="InterPro" id="IPR031309">
    <property type="entry name" value="Ribosomal_uL5_C"/>
</dbReference>
<dbReference type="InterPro" id="IPR057268">
    <property type="entry name" value="Ribosomal_L18"/>
</dbReference>
<dbReference type="InterPro" id="IPR020930">
    <property type="entry name" value="Ribosomal_uL5_bac-type"/>
</dbReference>
<keyword evidence="3" id="KW-0689">Ribosomal protein</keyword>
<dbReference type="Pfam" id="PF00673">
    <property type="entry name" value="Ribosomal_L5_C"/>
    <property type="match status" value="1"/>
</dbReference>
<keyword evidence="4" id="KW-0687">Ribonucleoprotein</keyword>
<name>X1NFP2_9ZZZZ</name>
<dbReference type="InterPro" id="IPR002132">
    <property type="entry name" value="Ribosomal_uL5"/>
</dbReference>
<sequence>GRKNIAFVKNAAKKFKNMIRLAEKYKKEVIPAMMKKFGYKNVMAVPKIEKTMVNTGFGRLIMGKTSEEQKKIYTAILDDLILICAQRPVLTKAKKSISGFKTRQGMPIGAMVTLRGRKMHDFLDRVIHVAFPRSRDFRGIDPKSFDKKGNLTVAIKEHIVFPEVSPEKAKTILSVSDFKLTRSSDRVPRRMTGQKPKEKVSRTGKIAVAFEVGKLIAQKALEKKIKKIVFDRGGYKYHGRVRALAEGAREGGLQF</sequence>
<feature type="non-terminal residue" evidence="7">
    <location>
        <position position="1"/>
    </location>
</feature>
<dbReference type="GO" id="GO:0006412">
    <property type="term" value="P:translation"/>
    <property type="evidence" value="ECO:0007669"/>
    <property type="project" value="InterPro"/>
</dbReference>
<evidence type="ECO:0000256" key="3">
    <source>
        <dbReference type="ARBA" id="ARBA00022980"/>
    </source>
</evidence>
<dbReference type="GO" id="GO:0005840">
    <property type="term" value="C:ribosome"/>
    <property type="evidence" value="ECO:0007669"/>
    <property type="project" value="UniProtKB-KW"/>
</dbReference>
<dbReference type="GO" id="GO:0003735">
    <property type="term" value="F:structural constituent of ribosome"/>
    <property type="evidence" value="ECO:0007669"/>
    <property type="project" value="InterPro"/>
</dbReference>
<evidence type="ECO:0000313" key="7">
    <source>
        <dbReference type="EMBL" id="GAI25620.1"/>
    </source>
</evidence>
<reference evidence="7" key="1">
    <citation type="journal article" date="2014" name="Front. Microbiol.">
        <title>High frequency of phylogenetically diverse reductive dehalogenase-homologous genes in deep subseafloor sedimentary metagenomes.</title>
        <authorList>
            <person name="Kawai M."/>
            <person name="Futagami T."/>
            <person name="Toyoda A."/>
            <person name="Takaki Y."/>
            <person name="Nishi S."/>
            <person name="Hori S."/>
            <person name="Arai W."/>
            <person name="Tsubouchi T."/>
            <person name="Morono Y."/>
            <person name="Uchiyama I."/>
            <person name="Ito T."/>
            <person name="Fujiyama A."/>
            <person name="Inagaki F."/>
            <person name="Takami H."/>
        </authorList>
    </citation>
    <scope>NUCLEOTIDE SEQUENCE</scope>
    <source>
        <strain evidence="7">Expedition CK06-06</strain>
    </source>
</reference>
<evidence type="ECO:0000259" key="5">
    <source>
        <dbReference type="Pfam" id="PF00281"/>
    </source>
</evidence>
<evidence type="ECO:0008006" key="8">
    <source>
        <dbReference type="Google" id="ProtNLM"/>
    </source>
</evidence>
<dbReference type="Pfam" id="PF00281">
    <property type="entry name" value="Ribosomal_L5"/>
    <property type="match status" value="1"/>
</dbReference>
<dbReference type="EMBL" id="BARV01016323">
    <property type="protein sequence ID" value="GAI25620.1"/>
    <property type="molecule type" value="Genomic_DNA"/>
</dbReference>
<evidence type="ECO:0000256" key="2">
    <source>
        <dbReference type="ARBA" id="ARBA00008553"/>
    </source>
</evidence>
<comment type="similarity">
    <text evidence="1">Belongs to the universal ribosomal protein uL18 family.</text>
</comment>
<dbReference type="InterPro" id="IPR022803">
    <property type="entry name" value="Ribosomal_uL5_dom_sf"/>
</dbReference>
<dbReference type="SUPFAM" id="SSF55282">
    <property type="entry name" value="RL5-like"/>
    <property type="match status" value="1"/>
</dbReference>
<dbReference type="Gene3D" id="3.30.1440.10">
    <property type="match status" value="1"/>
</dbReference>
<evidence type="ECO:0000259" key="6">
    <source>
        <dbReference type="Pfam" id="PF00673"/>
    </source>
</evidence>
<dbReference type="GO" id="GO:1990904">
    <property type="term" value="C:ribonucleoprotein complex"/>
    <property type="evidence" value="ECO:0007669"/>
    <property type="project" value="UniProtKB-KW"/>
</dbReference>
<dbReference type="InterPro" id="IPR031310">
    <property type="entry name" value="Ribosomal_uL5_N"/>
</dbReference>
<dbReference type="FunFam" id="3.30.1440.10:FF:000001">
    <property type="entry name" value="50S ribosomal protein L5"/>
    <property type="match status" value="1"/>
</dbReference>
<protein>
    <recommendedName>
        <fullName evidence="8">Ribosomal protein L5 C-terminal domain-containing protein</fullName>
    </recommendedName>
</protein>
<dbReference type="AlphaFoldDB" id="X1NFP2"/>
<dbReference type="InterPro" id="IPR005484">
    <property type="entry name" value="Ribosomal_uL18_bac/plant/anim"/>
</dbReference>
<comment type="caution">
    <text evidence="7">The sequence shown here is derived from an EMBL/GenBank/DDBJ whole genome shotgun (WGS) entry which is preliminary data.</text>
</comment>
<feature type="domain" description="Large ribosomal subunit protein uL5 C-terminal" evidence="6">
    <location>
        <begin position="107"/>
        <end position="173"/>
    </location>
</feature>
<dbReference type="CDD" id="cd00432">
    <property type="entry name" value="Ribosomal_L18_L5e"/>
    <property type="match status" value="1"/>
</dbReference>
<evidence type="ECO:0000256" key="4">
    <source>
        <dbReference type="ARBA" id="ARBA00023274"/>
    </source>
</evidence>
<dbReference type="Pfam" id="PF00861">
    <property type="entry name" value="Ribosomal_L18p"/>
    <property type="match status" value="1"/>
</dbReference>
<gene>
    <name evidence="7" type="ORF">S06H3_28029</name>
</gene>
<dbReference type="NCBIfam" id="NF000585">
    <property type="entry name" value="PRK00010.1"/>
    <property type="match status" value="1"/>
</dbReference>
<comment type="similarity">
    <text evidence="2">Belongs to the universal ribosomal protein uL5 family.</text>
</comment>
<dbReference type="SUPFAM" id="SSF53137">
    <property type="entry name" value="Translational machinery components"/>
    <property type="match status" value="1"/>
</dbReference>
<organism evidence="7">
    <name type="scientific">marine sediment metagenome</name>
    <dbReference type="NCBI Taxonomy" id="412755"/>
    <lineage>
        <taxon>unclassified sequences</taxon>
        <taxon>metagenomes</taxon>
        <taxon>ecological metagenomes</taxon>
    </lineage>
</organism>
<evidence type="ECO:0000256" key="1">
    <source>
        <dbReference type="ARBA" id="ARBA00007116"/>
    </source>
</evidence>
<feature type="domain" description="Large ribosomal subunit protein uL5 N-terminal" evidence="5">
    <location>
        <begin position="41"/>
        <end position="103"/>
    </location>
</feature>
<dbReference type="PANTHER" id="PTHR11994">
    <property type="entry name" value="60S RIBOSOMAL PROTEIN L11-RELATED"/>
    <property type="match status" value="1"/>
</dbReference>